<sequence length="531" mass="60434">MFLLEKPSALMLLLGGCAFCSCYLIALAVYRLYLSSLAKFPGPKLAALTHWYGFYFAVILPGQFTFHIQDLHKQYGPIIRISPEELHILDPSYWQSLYGGPEPRDKYEPMSTALGFPNNVFSTPSHHLHRLRRSALSAWFSKKQIHEVFEPAIKTKLDILCTRLAEYKNTGKALHLDWAWPAFTGDIITEFAFGRCYHGLESPDFKDTLHQAIMATAESGNLVLSFPWLIPLMESMPEWIVLKIQPCIHSLFNMQKDIRSIIIDIVTRRNRGEKDTTRPTIFHDILDSDLPAQEKAIERLVHEAQAIVSGGSVTTAWALSVSSFHITNDPQVLQKLRAELSEAMPYPAVPPTWSQVEQLPYLNAVIKEAVRLSYGLATRNPRLFHTPIQYKDWIIPARTPVSMTSVDVFQDESIFPEHRSFRPERWLDNPRTADGLPLDRYFIGFGKGGRSCLGIKYVLSTPLRFARESDKHSLAYAELHMALATVFRRFSFELYETDVSDVEMARDYSLPMPKLGSKGVRVIVRSDELSA</sequence>
<dbReference type="InterPro" id="IPR036396">
    <property type="entry name" value="Cyt_P450_sf"/>
</dbReference>
<keyword evidence="7 8" id="KW-0349">Heme</keyword>
<keyword evidence="11" id="KW-1185">Reference proteome</keyword>
<feature type="binding site" description="axial binding residue" evidence="7">
    <location>
        <position position="452"/>
    </location>
    <ligand>
        <name>heme</name>
        <dbReference type="ChEBI" id="CHEBI:30413"/>
    </ligand>
    <ligandPart>
        <name>Fe</name>
        <dbReference type="ChEBI" id="CHEBI:18248"/>
    </ligandPart>
</feature>
<evidence type="ECO:0000313" key="11">
    <source>
        <dbReference type="Proteomes" id="UP001276659"/>
    </source>
</evidence>
<keyword evidence="3 7" id="KW-0479">Metal-binding</keyword>
<keyword evidence="5 7" id="KW-0408">Iron</keyword>
<dbReference type="PANTHER" id="PTHR24305">
    <property type="entry name" value="CYTOCHROME P450"/>
    <property type="match status" value="1"/>
</dbReference>
<evidence type="ECO:0000256" key="4">
    <source>
        <dbReference type="ARBA" id="ARBA00023002"/>
    </source>
</evidence>
<evidence type="ECO:0000313" key="10">
    <source>
        <dbReference type="EMBL" id="KAK3172012.1"/>
    </source>
</evidence>
<name>A0AAD9Z918_9LECA</name>
<dbReference type="InterPro" id="IPR050121">
    <property type="entry name" value="Cytochrome_P450_monoxygenase"/>
</dbReference>
<keyword evidence="9" id="KW-1133">Transmembrane helix</keyword>
<dbReference type="GO" id="GO:0004497">
    <property type="term" value="F:monooxygenase activity"/>
    <property type="evidence" value="ECO:0007669"/>
    <property type="project" value="UniProtKB-KW"/>
</dbReference>
<feature type="transmembrane region" description="Helical" evidence="9">
    <location>
        <begin position="12"/>
        <end position="33"/>
    </location>
</feature>
<evidence type="ECO:0000256" key="5">
    <source>
        <dbReference type="ARBA" id="ARBA00023004"/>
    </source>
</evidence>
<evidence type="ECO:0000256" key="1">
    <source>
        <dbReference type="ARBA" id="ARBA00001971"/>
    </source>
</evidence>
<feature type="transmembrane region" description="Helical" evidence="9">
    <location>
        <begin position="45"/>
        <end position="64"/>
    </location>
</feature>
<evidence type="ECO:0000256" key="9">
    <source>
        <dbReference type="SAM" id="Phobius"/>
    </source>
</evidence>
<comment type="similarity">
    <text evidence="2 8">Belongs to the cytochrome P450 family.</text>
</comment>
<dbReference type="InterPro" id="IPR002401">
    <property type="entry name" value="Cyt_P450_E_grp-I"/>
</dbReference>
<dbReference type="PRINTS" id="PR00463">
    <property type="entry name" value="EP450I"/>
</dbReference>
<comment type="cofactor">
    <cofactor evidence="1 7">
        <name>heme</name>
        <dbReference type="ChEBI" id="CHEBI:30413"/>
    </cofactor>
</comment>
<dbReference type="AlphaFoldDB" id="A0AAD9Z918"/>
<dbReference type="Pfam" id="PF00067">
    <property type="entry name" value="p450"/>
    <property type="match status" value="1"/>
</dbReference>
<proteinExistence type="inferred from homology"/>
<evidence type="ECO:0000256" key="7">
    <source>
        <dbReference type="PIRSR" id="PIRSR602401-1"/>
    </source>
</evidence>
<dbReference type="EMBL" id="JASNWA010000008">
    <property type="protein sequence ID" value="KAK3172012.1"/>
    <property type="molecule type" value="Genomic_DNA"/>
</dbReference>
<dbReference type="InterPro" id="IPR017972">
    <property type="entry name" value="Cyt_P450_CS"/>
</dbReference>
<dbReference type="GO" id="GO:0020037">
    <property type="term" value="F:heme binding"/>
    <property type="evidence" value="ECO:0007669"/>
    <property type="project" value="InterPro"/>
</dbReference>
<comment type="caution">
    <text evidence="10">The sequence shown here is derived from an EMBL/GenBank/DDBJ whole genome shotgun (WGS) entry which is preliminary data.</text>
</comment>
<evidence type="ECO:0000256" key="2">
    <source>
        <dbReference type="ARBA" id="ARBA00010617"/>
    </source>
</evidence>
<evidence type="ECO:0000256" key="8">
    <source>
        <dbReference type="RuleBase" id="RU000461"/>
    </source>
</evidence>
<evidence type="ECO:0000256" key="3">
    <source>
        <dbReference type="ARBA" id="ARBA00022723"/>
    </source>
</evidence>
<protein>
    <recommendedName>
        <fullName evidence="12">Cytochrome P450</fullName>
    </recommendedName>
</protein>
<dbReference type="Gene3D" id="1.10.630.10">
    <property type="entry name" value="Cytochrome P450"/>
    <property type="match status" value="1"/>
</dbReference>
<keyword evidence="4 8" id="KW-0560">Oxidoreductase</keyword>
<dbReference type="CDD" id="cd11062">
    <property type="entry name" value="CYP58-like"/>
    <property type="match status" value="1"/>
</dbReference>
<keyword evidence="9" id="KW-0812">Transmembrane</keyword>
<evidence type="ECO:0000256" key="6">
    <source>
        <dbReference type="ARBA" id="ARBA00023033"/>
    </source>
</evidence>
<dbReference type="GO" id="GO:0016705">
    <property type="term" value="F:oxidoreductase activity, acting on paired donors, with incorporation or reduction of molecular oxygen"/>
    <property type="evidence" value="ECO:0007669"/>
    <property type="project" value="InterPro"/>
</dbReference>
<dbReference type="GO" id="GO:0005506">
    <property type="term" value="F:iron ion binding"/>
    <property type="evidence" value="ECO:0007669"/>
    <property type="project" value="InterPro"/>
</dbReference>
<gene>
    <name evidence="10" type="ORF">OEA41_004096</name>
</gene>
<accession>A0AAD9Z918</accession>
<evidence type="ECO:0008006" key="12">
    <source>
        <dbReference type="Google" id="ProtNLM"/>
    </source>
</evidence>
<dbReference type="PANTHER" id="PTHR24305:SF157">
    <property type="entry name" value="N-ACETYLTRYPTOPHAN 6-HYDROXYLASE IVOC-RELATED"/>
    <property type="match status" value="1"/>
</dbReference>
<dbReference type="SUPFAM" id="SSF48264">
    <property type="entry name" value="Cytochrome P450"/>
    <property type="match status" value="1"/>
</dbReference>
<keyword evidence="9" id="KW-0472">Membrane</keyword>
<reference evidence="10" key="1">
    <citation type="submission" date="2022-11" db="EMBL/GenBank/DDBJ databases">
        <title>Chromosomal genome sequence assembly and mating type (MAT) locus characterization of the leprose asexual lichenized fungus Lepraria neglecta (Nyl.) Erichsen.</title>
        <authorList>
            <person name="Allen J.L."/>
            <person name="Pfeffer B."/>
        </authorList>
    </citation>
    <scope>NUCLEOTIDE SEQUENCE</scope>
    <source>
        <strain evidence="10">Allen 5258</strain>
    </source>
</reference>
<organism evidence="10 11">
    <name type="scientific">Lepraria neglecta</name>
    <dbReference type="NCBI Taxonomy" id="209136"/>
    <lineage>
        <taxon>Eukaryota</taxon>
        <taxon>Fungi</taxon>
        <taxon>Dikarya</taxon>
        <taxon>Ascomycota</taxon>
        <taxon>Pezizomycotina</taxon>
        <taxon>Lecanoromycetes</taxon>
        <taxon>OSLEUM clade</taxon>
        <taxon>Lecanoromycetidae</taxon>
        <taxon>Lecanorales</taxon>
        <taxon>Lecanorineae</taxon>
        <taxon>Stereocaulaceae</taxon>
        <taxon>Lepraria</taxon>
    </lineage>
</organism>
<dbReference type="Proteomes" id="UP001276659">
    <property type="component" value="Unassembled WGS sequence"/>
</dbReference>
<keyword evidence="6 8" id="KW-0503">Monooxygenase</keyword>
<dbReference type="PROSITE" id="PS00086">
    <property type="entry name" value="CYTOCHROME_P450"/>
    <property type="match status" value="1"/>
</dbReference>
<dbReference type="InterPro" id="IPR001128">
    <property type="entry name" value="Cyt_P450"/>
</dbReference>
<dbReference type="PROSITE" id="PS51257">
    <property type="entry name" value="PROKAR_LIPOPROTEIN"/>
    <property type="match status" value="1"/>
</dbReference>